<dbReference type="HOGENOM" id="CLU_030428_1_0_1"/>
<dbReference type="OrthoDB" id="2399191at2759"/>
<protein>
    <submittedName>
        <fullName evidence="3">Uncharacterized protein</fullName>
    </submittedName>
</protein>
<feature type="region of interest" description="Disordered" evidence="1">
    <location>
        <begin position="417"/>
        <end position="445"/>
    </location>
</feature>
<feature type="compositionally biased region" description="Polar residues" evidence="1">
    <location>
        <begin position="435"/>
        <end position="445"/>
    </location>
</feature>
<accession>A0A0C9YL03</accession>
<evidence type="ECO:0000256" key="2">
    <source>
        <dbReference type="SAM" id="SignalP"/>
    </source>
</evidence>
<keyword evidence="4" id="KW-1185">Reference proteome</keyword>
<feature type="region of interest" description="Disordered" evidence="1">
    <location>
        <begin position="547"/>
        <end position="577"/>
    </location>
</feature>
<dbReference type="Proteomes" id="UP000054018">
    <property type="component" value="Unassembled WGS sequence"/>
</dbReference>
<reference evidence="4" key="2">
    <citation type="submission" date="2015-01" db="EMBL/GenBank/DDBJ databases">
        <title>Evolutionary Origins and Diversification of the Mycorrhizal Mutualists.</title>
        <authorList>
            <consortium name="DOE Joint Genome Institute"/>
            <consortium name="Mycorrhizal Genomics Consortium"/>
            <person name="Kohler A."/>
            <person name="Kuo A."/>
            <person name="Nagy L.G."/>
            <person name="Floudas D."/>
            <person name="Copeland A."/>
            <person name="Barry K.W."/>
            <person name="Cichocki N."/>
            <person name="Veneault-Fourrey C."/>
            <person name="LaButti K."/>
            <person name="Lindquist E.A."/>
            <person name="Lipzen A."/>
            <person name="Lundell T."/>
            <person name="Morin E."/>
            <person name="Murat C."/>
            <person name="Riley R."/>
            <person name="Ohm R."/>
            <person name="Sun H."/>
            <person name="Tunlid A."/>
            <person name="Henrissat B."/>
            <person name="Grigoriev I.V."/>
            <person name="Hibbett D.S."/>
            <person name="Martin F."/>
        </authorList>
    </citation>
    <scope>NUCLEOTIDE SEQUENCE [LARGE SCALE GENOMIC DNA]</scope>
    <source>
        <strain evidence="4">441</strain>
    </source>
</reference>
<reference evidence="3 4" key="1">
    <citation type="submission" date="2014-04" db="EMBL/GenBank/DDBJ databases">
        <authorList>
            <consortium name="DOE Joint Genome Institute"/>
            <person name="Kuo A."/>
            <person name="Kohler A."/>
            <person name="Costa M.D."/>
            <person name="Nagy L.G."/>
            <person name="Floudas D."/>
            <person name="Copeland A."/>
            <person name="Barry K.W."/>
            <person name="Cichocki N."/>
            <person name="Veneault-Fourrey C."/>
            <person name="LaButti K."/>
            <person name="Lindquist E.A."/>
            <person name="Lipzen A."/>
            <person name="Lundell T."/>
            <person name="Morin E."/>
            <person name="Murat C."/>
            <person name="Sun H."/>
            <person name="Tunlid A."/>
            <person name="Henrissat B."/>
            <person name="Grigoriev I.V."/>
            <person name="Hibbett D.S."/>
            <person name="Martin F."/>
            <person name="Nordberg H.P."/>
            <person name="Cantor M.N."/>
            <person name="Hua S.X."/>
        </authorList>
    </citation>
    <scope>NUCLEOTIDE SEQUENCE [LARGE SCALE GENOMIC DNA]</scope>
    <source>
        <strain evidence="3 4">441</strain>
    </source>
</reference>
<name>A0A0C9YL03_9AGAM</name>
<dbReference type="AlphaFoldDB" id="A0A0C9YL03"/>
<dbReference type="STRING" id="765257.A0A0C9YL03"/>
<evidence type="ECO:0000313" key="4">
    <source>
        <dbReference type="Proteomes" id="UP000054018"/>
    </source>
</evidence>
<keyword evidence="2" id="KW-0732">Signal</keyword>
<feature type="compositionally biased region" description="Low complexity" evidence="1">
    <location>
        <begin position="417"/>
        <end position="434"/>
    </location>
</feature>
<gene>
    <name evidence="3" type="ORF">PISMIDRAFT_676997</name>
</gene>
<evidence type="ECO:0000313" key="3">
    <source>
        <dbReference type="EMBL" id="KIK25690.1"/>
    </source>
</evidence>
<feature type="compositionally biased region" description="Low complexity" evidence="1">
    <location>
        <begin position="559"/>
        <end position="569"/>
    </location>
</feature>
<sequence length="577" mass="59905">MHFLSPPFLLVTLLTLPLLVRSQCMLKVPNNPLTAAGLATPFELSGCNQLDFANQGVFVEANIFDPATGNIQIYSPLVINAGMTSVGNNTKRSTSSGGAGSFITPITPTIPNGAVVALWFGSNANTLTLTGDTNTCVDGLGNSVFGQVAYCNAPAWFTAVNGAVANGLVKVPAPGTGLNGQACPTTRDFRIVDQDQSDNVVTTYLLINNNTLAQHTPENSQANPDAEVLSNASDNSLLNEFIQPALKCTPYQNPCATCPTSQSPALSTNELQGEYYPPVGGPALVPLNDPMVLVDGAESLDKVNLYRAGVGQPTADQNNASGTTYCHQFAQSGIFIASNEQTFAQVTSPAADQATNLFTFLAMRFSASFGPPPGLDCITLLSVNNPVSLTMDGNGVVTAAVINTSILQQILGSGNVSSVTTATTSPQPATTTSVRPATSAHTTSTFQGTGIRLVTTTSAKAATTSLSHFSGGSLAPSHTYTHTHTKDGSYPTDVAANFTTMPSATGSIISNAPTTIITPNATCATTSPDTNGTQIQTVTVTVTATACPTKSAGQRRRSSGSSAPRLLPRSWKHNRIH</sequence>
<dbReference type="EMBL" id="KN833706">
    <property type="protein sequence ID" value="KIK25690.1"/>
    <property type="molecule type" value="Genomic_DNA"/>
</dbReference>
<feature type="chain" id="PRO_5002217625" evidence="2">
    <location>
        <begin position="23"/>
        <end position="577"/>
    </location>
</feature>
<evidence type="ECO:0000256" key="1">
    <source>
        <dbReference type="SAM" id="MobiDB-lite"/>
    </source>
</evidence>
<proteinExistence type="predicted"/>
<organism evidence="3 4">
    <name type="scientific">Pisolithus microcarpus 441</name>
    <dbReference type="NCBI Taxonomy" id="765257"/>
    <lineage>
        <taxon>Eukaryota</taxon>
        <taxon>Fungi</taxon>
        <taxon>Dikarya</taxon>
        <taxon>Basidiomycota</taxon>
        <taxon>Agaricomycotina</taxon>
        <taxon>Agaricomycetes</taxon>
        <taxon>Agaricomycetidae</taxon>
        <taxon>Boletales</taxon>
        <taxon>Sclerodermatineae</taxon>
        <taxon>Pisolithaceae</taxon>
        <taxon>Pisolithus</taxon>
    </lineage>
</organism>
<feature type="signal peptide" evidence="2">
    <location>
        <begin position="1"/>
        <end position="22"/>
    </location>
</feature>